<gene>
    <name evidence="1" type="ORF">ACFQPB_06730</name>
</gene>
<organism evidence="1 2">
    <name type="scientific">Hydrogenophaga atypica</name>
    <dbReference type="NCBI Taxonomy" id="249409"/>
    <lineage>
        <taxon>Bacteria</taxon>
        <taxon>Pseudomonadati</taxon>
        <taxon>Pseudomonadota</taxon>
        <taxon>Betaproteobacteria</taxon>
        <taxon>Burkholderiales</taxon>
        <taxon>Comamonadaceae</taxon>
        <taxon>Hydrogenophaga</taxon>
    </lineage>
</organism>
<proteinExistence type="predicted"/>
<dbReference type="Proteomes" id="UP001596501">
    <property type="component" value="Unassembled WGS sequence"/>
</dbReference>
<keyword evidence="2" id="KW-1185">Reference proteome</keyword>
<accession>A0ABW2QHX9</accession>
<evidence type="ECO:0000313" key="1">
    <source>
        <dbReference type="EMBL" id="MFC7408552.1"/>
    </source>
</evidence>
<protein>
    <submittedName>
        <fullName evidence="1">DUF2783 domain-containing protein</fullName>
    </submittedName>
</protein>
<evidence type="ECO:0000313" key="2">
    <source>
        <dbReference type="Proteomes" id="UP001596501"/>
    </source>
</evidence>
<reference evidence="2" key="1">
    <citation type="journal article" date="2019" name="Int. J. Syst. Evol. Microbiol.">
        <title>The Global Catalogue of Microorganisms (GCM) 10K type strain sequencing project: providing services to taxonomists for standard genome sequencing and annotation.</title>
        <authorList>
            <consortium name="The Broad Institute Genomics Platform"/>
            <consortium name="The Broad Institute Genome Sequencing Center for Infectious Disease"/>
            <person name="Wu L."/>
            <person name="Ma J."/>
        </authorList>
    </citation>
    <scope>NUCLEOTIDE SEQUENCE [LARGE SCALE GENOMIC DNA]</scope>
    <source>
        <strain evidence="2">CGMCC 1.12371</strain>
    </source>
</reference>
<name>A0ABW2QHX9_9BURK</name>
<dbReference type="InterPro" id="IPR021233">
    <property type="entry name" value="DUF2783"/>
</dbReference>
<dbReference type="RefSeq" id="WP_382221039.1">
    <property type="nucleotide sequence ID" value="NZ_JBHTCA010000004.1"/>
</dbReference>
<dbReference type="Pfam" id="PF10932">
    <property type="entry name" value="DUF2783"/>
    <property type="match status" value="1"/>
</dbReference>
<comment type="caution">
    <text evidence="1">The sequence shown here is derived from an EMBL/GenBank/DDBJ whole genome shotgun (WGS) entry which is preliminary data.</text>
</comment>
<dbReference type="EMBL" id="JBHTCA010000004">
    <property type="protein sequence ID" value="MFC7408552.1"/>
    <property type="molecule type" value="Genomic_DNA"/>
</dbReference>
<sequence>MTTGFQTTAHFQDADGFYEQLLDAHLGLTREQSELLNARLILTLANQIGDAQVLTQCLALARDLPGELLGDLADEPPPPAR</sequence>